<organism evidence="2 3">
    <name type="scientific">Clostridium aciditolerans</name>
    <dbReference type="NCBI Taxonomy" id="339861"/>
    <lineage>
        <taxon>Bacteria</taxon>
        <taxon>Bacillati</taxon>
        <taxon>Bacillota</taxon>
        <taxon>Clostridia</taxon>
        <taxon>Eubacteriales</taxon>
        <taxon>Clostridiaceae</taxon>
        <taxon>Clostridium</taxon>
    </lineage>
</organism>
<keyword evidence="1" id="KW-0472">Membrane</keyword>
<dbReference type="AlphaFoldDB" id="A0A934I3N7"/>
<feature type="transmembrane region" description="Helical" evidence="1">
    <location>
        <begin position="88"/>
        <end position="107"/>
    </location>
</feature>
<dbReference type="EMBL" id="JAEEGB010000044">
    <property type="protein sequence ID" value="MBI6875440.1"/>
    <property type="molecule type" value="Genomic_DNA"/>
</dbReference>
<evidence type="ECO:0000256" key="1">
    <source>
        <dbReference type="SAM" id="Phobius"/>
    </source>
</evidence>
<sequence>MNLTSISLSYFILGIAIAAIAAYLYFKLLVTKTSPESPQKDKIIGQMKDPESWRIKNVRMANVCMFWFIVSIIIFASIKFLFRVQLISIIYLLIYAVLIVLSFIFAARVEKKAST</sequence>
<keyword evidence="1" id="KW-0812">Transmembrane</keyword>
<evidence type="ECO:0008006" key="4">
    <source>
        <dbReference type="Google" id="ProtNLM"/>
    </source>
</evidence>
<comment type="caution">
    <text evidence="2">The sequence shown here is derived from an EMBL/GenBank/DDBJ whole genome shotgun (WGS) entry which is preliminary data.</text>
</comment>
<keyword evidence="3" id="KW-1185">Reference proteome</keyword>
<name>A0A934I3N7_9CLOT</name>
<dbReference type="Proteomes" id="UP000622687">
    <property type="component" value="Unassembled WGS sequence"/>
</dbReference>
<gene>
    <name evidence="2" type="ORF">I6U51_22465</name>
</gene>
<feature type="transmembrane region" description="Helical" evidence="1">
    <location>
        <begin position="63"/>
        <end position="82"/>
    </location>
</feature>
<evidence type="ECO:0000313" key="2">
    <source>
        <dbReference type="EMBL" id="MBI6875440.1"/>
    </source>
</evidence>
<proteinExistence type="predicted"/>
<keyword evidence="1" id="KW-1133">Transmembrane helix</keyword>
<protein>
    <recommendedName>
        <fullName evidence="4">DUF2178 domain-containing protein</fullName>
    </recommendedName>
</protein>
<reference evidence="2" key="1">
    <citation type="submission" date="2020-12" db="EMBL/GenBank/DDBJ databases">
        <title>Clostridium thailandense sp. nov., a novel acetogenic bacterium isolated from peat land soil in Thailand.</title>
        <authorList>
            <person name="Chaikitkaew S."/>
            <person name="Birkeland N.K."/>
        </authorList>
    </citation>
    <scope>NUCLEOTIDE SEQUENCE</scope>
    <source>
        <strain evidence="2">DSM 17425</strain>
    </source>
</reference>
<feature type="transmembrane region" description="Helical" evidence="1">
    <location>
        <begin position="6"/>
        <end position="26"/>
    </location>
</feature>
<accession>A0A934I3N7</accession>
<evidence type="ECO:0000313" key="3">
    <source>
        <dbReference type="Proteomes" id="UP000622687"/>
    </source>
</evidence>
<dbReference type="RefSeq" id="WP_211144785.1">
    <property type="nucleotide sequence ID" value="NZ_JAEEGB010000044.1"/>
</dbReference>